<comment type="caution">
    <text evidence="3">The sequence shown here is derived from an EMBL/GenBank/DDBJ whole genome shotgun (WGS) entry which is preliminary data.</text>
</comment>
<dbReference type="SUPFAM" id="SSF48208">
    <property type="entry name" value="Six-hairpin glycosidases"/>
    <property type="match status" value="1"/>
</dbReference>
<accession>A0A1E5XUM1</accession>
<reference evidence="3 4" key="1">
    <citation type="journal article" date="2015" name="Genome Announc.">
        <title>Genome Assemblies of Three Soil-Associated Devosia species: D. insulae, D. limi, and D. soli.</title>
        <authorList>
            <person name="Hassan Y.I."/>
            <person name="Lepp D."/>
            <person name="Zhou T."/>
        </authorList>
    </citation>
    <scope>NUCLEOTIDE SEQUENCE [LARGE SCALE GENOMIC DNA]</scope>
    <source>
        <strain evidence="3 4">DS-56</strain>
    </source>
</reference>
<dbReference type="AlphaFoldDB" id="A0A1E5XUM1"/>
<feature type="domain" description="Glycosyltransferase subfamily 4-like N-terminal" evidence="2">
    <location>
        <begin position="19"/>
        <end position="172"/>
    </location>
</feature>
<dbReference type="GO" id="GO:0016757">
    <property type="term" value="F:glycosyltransferase activity"/>
    <property type="evidence" value="ECO:0007669"/>
    <property type="project" value="UniProtKB-ARBA"/>
</dbReference>
<keyword evidence="3" id="KW-0808">Transferase</keyword>
<dbReference type="OrthoDB" id="9765330at2"/>
<dbReference type="Pfam" id="PF13439">
    <property type="entry name" value="Glyco_transf_4"/>
    <property type="match status" value="1"/>
</dbReference>
<dbReference type="Proteomes" id="UP000095463">
    <property type="component" value="Unassembled WGS sequence"/>
</dbReference>
<dbReference type="PANTHER" id="PTHR12526">
    <property type="entry name" value="GLYCOSYLTRANSFERASE"/>
    <property type="match status" value="1"/>
</dbReference>
<dbReference type="RefSeq" id="WP_069908581.1">
    <property type="nucleotide sequence ID" value="NZ_LAJE02000080.1"/>
</dbReference>
<dbReference type="CDD" id="cd03822">
    <property type="entry name" value="GT4_mannosyltransferase-like"/>
    <property type="match status" value="1"/>
</dbReference>
<keyword evidence="4" id="KW-1185">Reference proteome</keyword>
<dbReference type="EMBL" id="LAJE02000080">
    <property type="protein sequence ID" value="OEO32244.1"/>
    <property type="molecule type" value="Genomic_DNA"/>
</dbReference>
<dbReference type="PANTHER" id="PTHR12526:SF572">
    <property type="entry name" value="BLL5144 PROTEIN"/>
    <property type="match status" value="1"/>
</dbReference>
<sequence>MRPVHRVAFIGNSLPRRCGIATFTTDLQRALAGRTPDIETTIIAMTDAGLHYDYPPEVGFEVRQEEFADYAAAADFINAGGFDTVSLQHEFGIFGGEAGGYIVTLLERLTVPVVTTLHTVLAEPNPAQRRVLERILALSARVVVMADKGRELLLSTYGAAEAQIEVIPHGIPDVAFVEPDAAKARLGCAGKTVILTFGLLSPNKGIEVMIDAMPAVLAARPDAVYVVLGATHPTLVREQGEAYRESLVARAGKLGIAEHVVFLDQFVDRPALLDHISMCDVYVTPYLNEAQMTSGTLAYSFGLGRAVVSTPYWHALELLAKGRGCLVPFGDAGAIGAEISALLNDEPRRQAMRRRAYATSRSMTWERVADRYAASFEAIRAPQPQGQSVRLHLVGPADDRPRLPSLSLGHLRVMTDDTGLYQHAIHAVPDRAHGYCVDDNARGLLLASALNLNQSARLPETMTATYASFVQYAFNRDTGRFRNFMSFDRRWLEAQGSEDSHGRTLWALGMAARDDVSASRRSWAAELFAAALPVVEGFASPRAWAFTLLGLTGYCQVRPDDDFATQLRLRLASRLVELLRQVETPGWVWFEEGLSYDNARLCEALILSGRATGLTGYVEAGLRTLAWLMQQQTSPSGLFRPVGTAGFTDVRLPPKPFDQQPVEAAATIAACFAAWSLTGSALWQTGASRAFGWFLGRNDLGLPLIDAETGACRDGLHPDRVNENRGGESVVSYLLSLSDMQRFERAGTTQPHTLALTGASRDMHRFSHQQFRGRLAASDISKPSGTLPAP</sequence>
<gene>
    <name evidence="3" type="ORF">VW23_012430</name>
</gene>
<dbReference type="InterPro" id="IPR028098">
    <property type="entry name" value="Glyco_trans_4-like_N"/>
</dbReference>
<dbReference type="Pfam" id="PF00534">
    <property type="entry name" value="Glycos_transf_1"/>
    <property type="match status" value="1"/>
</dbReference>
<dbReference type="GO" id="GO:0005975">
    <property type="term" value="P:carbohydrate metabolic process"/>
    <property type="evidence" value="ECO:0007669"/>
    <property type="project" value="InterPro"/>
</dbReference>
<organism evidence="3 4">
    <name type="scientific">Devosia insulae DS-56</name>
    <dbReference type="NCBI Taxonomy" id="1116389"/>
    <lineage>
        <taxon>Bacteria</taxon>
        <taxon>Pseudomonadati</taxon>
        <taxon>Pseudomonadota</taxon>
        <taxon>Alphaproteobacteria</taxon>
        <taxon>Hyphomicrobiales</taxon>
        <taxon>Devosiaceae</taxon>
        <taxon>Devosia</taxon>
    </lineage>
</organism>
<dbReference type="InterPro" id="IPR001296">
    <property type="entry name" value="Glyco_trans_1"/>
</dbReference>
<dbReference type="InterPro" id="IPR008928">
    <property type="entry name" value="6-hairpin_glycosidase_sf"/>
</dbReference>
<dbReference type="Gene3D" id="3.40.50.2000">
    <property type="entry name" value="Glycogen Phosphorylase B"/>
    <property type="match status" value="2"/>
</dbReference>
<evidence type="ECO:0000259" key="1">
    <source>
        <dbReference type="Pfam" id="PF00534"/>
    </source>
</evidence>
<feature type="domain" description="Glycosyl transferase family 1" evidence="1">
    <location>
        <begin position="190"/>
        <end position="357"/>
    </location>
</feature>
<evidence type="ECO:0000313" key="3">
    <source>
        <dbReference type="EMBL" id="OEO32244.1"/>
    </source>
</evidence>
<name>A0A1E5XUM1_9HYPH</name>
<evidence type="ECO:0000313" key="4">
    <source>
        <dbReference type="Proteomes" id="UP000095463"/>
    </source>
</evidence>
<dbReference type="SUPFAM" id="SSF53756">
    <property type="entry name" value="UDP-Glycosyltransferase/glycogen phosphorylase"/>
    <property type="match status" value="1"/>
</dbReference>
<proteinExistence type="predicted"/>
<protein>
    <submittedName>
        <fullName evidence="3">Glycosyl transferase family 1</fullName>
    </submittedName>
</protein>
<evidence type="ECO:0000259" key="2">
    <source>
        <dbReference type="Pfam" id="PF13439"/>
    </source>
</evidence>